<dbReference type="RefSeq" id="WP_077383359.1">
    <property type="nucleotide sequence ID" value="NZ_FTPD01000067.1"/>
</dbReference>
<dbReference type="SUPFAM" id="SSF158472">
    <property type="entry name" value="HAMP domain-like"/>
    <property type="match status" value="1"/>
</dbReference>
<dbReference type="InterPro" id="IPR052016">
    <property type="entry name" value="Bact_Sigma-Reg"/>
</dbReference>
<feature type="coiled-coil region" evidence="2">
    <location>
        <begin position="503"/>
        <end position="559"/>
    </location>
</feature>
<dbReference type="CDD" id="cd06225">
    <property type="entry name" value="HAMP"/>
    <property type="match status" value="1"/>
</dbReference>
<proteinExistence type="predicted"/>
<dbReference type="AlphaFoldDB" id="A0A1R3VJW3"/>
<dbReference type="GO" id="GO:0016791">
    <property type="term" value="F:phosphatase activity"/>
    <property type="evidence" value="ECO:0007669"/>
    <property type="project" value="TreeGrafter"/>
</dbReference>
<dbReference type="PANTHER" id="PTHR43156">
    <property type="entry name" value="STAGE II SPORULATION PROTEIN E-RELATED"/>
    <property type="match status" value="1"/>
</dbReference>
<reference evidence="6" key="1">
    <citation type="submission" date="2017-01" db="EMBL/GenBank/DDBJ databases">
        <authorList>
            <person name="Brunel B."/>
        </authorList>
    </citation>
    <scope>NUCLEOTIDE SEQUENCE [LARGE SCALE GENOMIC DNA]</scope>
</reference>
<evidence type="ECO:0000259" key="4">
    <source>
        <dbReference type="PROSITE" id="PS50885"/>
    </source>
</evidence>
<dbReference type="PANTHER" id="PTHR43156:SF2">
    <property type="entry name" value="STAGE II SPORULATION PROTEIN E"/>
    <property type="match status" value="1"/>
</dbReference>
<keyword evidence="3" id="KW-0812">Transmembrane</keyword>
<keyword evidence="3" id="KW-0472">Membrane</keyword>
<accession>A0A1R3VJW3</accession>
<dbReference type="InterPro" id="IPR003660">
    <property type="entry name" value="HAMP_dom"/>
</dbReference>
<dbReference type="Gene3D" id="6.10.340.10">
    <property type="match status" value="1"/>
</dbReference>
<protein>
    <submittedName>
        <fullName evidence="5">Regulatory protein</fullName>
    </submittedName>
</protein>
<dbReference type="GO" id="GO:0007165">
    <property type="term" value="P:signal transduction"/>
    <property type="evidence" value="ECO:0007669"/>
    <property type="project" value="InterPro"/>
</dbReference>
<evidence type="ECO:0000256" key="2">
    <source>
        <dbReference type="SAM" id="Coils"/>
    </source>
</evidence>
<keyword evidence="1" id="KW-0378">Hydrolase</keyword>
<name>A0A1R3VJW3_9HYPH</name>
<dbReference type="InterPro" id="IPR001932">
    <property type="entry name" value="PPM-type_phosphatase-like_dom"/>
</dbReference>
<dbReference type="EMBL" id="FTPD01000067">
    <property type="protein sequence ID" value="SIT59584.1"/>
    <property type="molecule type" value="Genomic_DNA"/>
</dbReference>
<keyword evidence="3" id="KW-1133">Transmembrane helix</keyword>
<sequence>MTDLDATPPRPWPVLRLNSFRAKFLIVVGGAVLFDLLVGGGVALWNVNRLSRDATHQIESGLTKASQEYLQNYIETTALRADLLFGRMHSEVTALAASMQRLIDYPEAKDAIGRALAKNPYFNAPLAYDATGNWVQTRQGSPSVMSVWGYLLSADHQPKPEILRDIQESAIFDIFGTSQMSTGAKKLQVYYVGPKAGPIMRTIPYSDQAQTFDKLYPGHDKANFWDFFFPGVYEGWEGWIREPDSRPVKGDDITATAPYIDAITGKLIVSFFHPLWTKDRSNVAGMVAADVTLDQLADIVESVKVADTGFGFLTMSNGNVLAIKPEGEKMLGLKIASGAAGQGVTGLDRSLKKSTHATVAALELPADDKTVIKHISIEENGKAQPYIVALRRLNPVNLWNSTGSITAETLMLGFVVPEREIYASLLAAQQSISSATNRILITQVIAVIVSLLIVFLAVFGISKRITAGLSALAGAAKRLQAKDYSVRVSIPTRDEVGAVGVAFNRMAEQISFHTENLEQLVDERTRELGDANQEISALNEKLRDENVRLGAELAVARQIQMMVLPKQFELEAIPGLEIAAYMRPADEVGGDYYDVLQNGSRVKIGIGDVTGHGLESGVLMLMVQSVARALQETDEANPHQFLDRLNRAIYKNIERTNTDKHLSLAFLDFEDERVTLSGQHEDVLVVRADGEVERIDTIDLGLPVGLENDISKFIATRDILFGSGDVIVLHTDGVTEAENHERKLFGFERLSQSVQRRHGSSAEDIKTGIIDDLMAHIGIQKIHDDITLVIIRHT</sequence>
<dbReference type="Gene3D" id="3.30.450.20">
    <property type="entry name" value="PAS domain"/>
    <property type="match status" value="2"/>
</dbReference>
<gene>
    <name evidence="5" type="ORF">BQ8794_70514</name>
</gene>
<dbReference type="InterPro" id="IPR036457">
    <property type="entry name" value="PPM-type-like_dom_sf"/>
</dbReference>
<organism evidence="5 6">
    <name type="scientific">Mesorhizobium prunaredense</name>
    <dbReference type="NCBI Taxonomy" id="1631249"/>
    <lineage>
        <taxon>Bacteria</taxon>
        <taxon>Pseudomonadati</taxon>
        <taxon>Pseudomonadota</taxon>
        <taxon>Alphaproteobacteria</taxon>
        <taxon>Hyphomicrobiales</taxon>
        <taxon>Phyllobacteriaceae</taxon>
        <taxon>Mesorhizobium</taxon>
    </lineage>
</organism>
<feature type="transmembrane region" description="Helical" evidence="3">
    <location>
        <begin position="24"/>
        <end position="45"/>
    </location>
</feature>
<dbReference type="GO" id="GO:0016020">
    <property type="term" value="C:membrane"/>
    <property type="evidence" value="ECO:0007669"/>
    <property type="project" value="InterPro"/>
</dbReference>
<dbReference type="SMART" id="SM00304">
    <property type="entry name" value="HAMP"/>
    <property type="match status" value="1"/>
</dbReference>
<dbReference type="Gene3D" id="3.60.40.10">
    <property type="entry name" value="PPM-type phosphatase domain"/>
    <property type="match status" value="1"/>
</dbReference>
<evidence type="ECO:0000256" key="1">
    <source>
        <dbReference type="ARBA" id="ARBA00022801"/>
    </source>
</evidence>
<evidence type="ECO:0000256" key="3">
    <source>
        <dbReference type="SAM" id="Phobius"/>
    </source>
</evidence>
<dbReference type="Proteomes" id="UP000188388">
    <property type="component" value="Unassembled WGS sequence"/>
</dbReference>
<keyword evidence="2" id="KW-0175">Coiled coil</keyword>
<dbReference type="SMART" id="SM00331">
    <property type="entry name" value="PP2C_SIG"/>
    <property type="match status" value="1"/>
</dbReference>
<evidence type="ECO:0000313" key="5">
    <source>
        <dbReference type="EMBL" id="SIT59584.1"/>
    </source>
</evidence>
<keyword evidence="6" id="KW-1185">Reference proteome</keyword>
<dbReference type="STRING" id="1631249.BQ8794_70514"/>
<feature type="transmembrane region" description="Helical" evidence="3">
    <location>
        <begin position="439"/>
        <end position="461"/>
    </location>
</feature>
<dbReference type="PROSITE" id="PS50885">
    <property type="entry name" value="HAMP"/>
    <property type="match status" value="1"/>
</dbReference>
<dbReference type="Pfam" id="PF07228">
    <property type="entry name" value="SpoIIE"/>
    <property type="match status" value="1"/>
</dbReference>
<evidence type="ECO:0000313" key="6">
    <source>
        <dbReference type="Proteomes" id="UP000188388"/>
    </source>
</evidence>
<feature type="domain" description="HAMP" evidence="4">
    <location>
        <begin position="463"/>
        <end position="515"/>
    </location>
</feature>
<dbReference type="Pfam" id="PF00672">
    <property type="entry name" value="HAMP"/>
    <property type="match status" value="1"/>
</dbReference>